<dbReference type="Pfam" id="PF00386">
    <property type="entry name" value="C1q"/>
    <property type="match status" value="1"/>
</dbReference>
<evidence type="ECO:0000256" key="5">
    <source>
        <dbReference type="SAM" id="SignalP"/>
    </source>
</evidence>
<evidence type="ECO:0000259" key="6">
    <source>
        <dbReference type="PROSITE" id="PS50871"/>
    </source>
</evidence>
<organism evidence="7 8">
    <name type="scientific">Dicentrarchus labrax</name>
    <name type="common">European seabass</name>
    <name type="synonym">Morone labrax</name>
    <dbReference type="NCBI Taxonomy" id="13489"/>
    <lineage>
        <taxon>Eukaryota</taxon>
        <taxon>Metazoa</taxon>
        <taxon>Chordata</taxon>
        <taxon>Craniata</taxon>
        <taxon>Vertebrata</taxon>
        <taxon>Euteleostomi</taxon>
        <taxon>Actinopterygii</taxon>
        <taxon>Neopterygii</taxon>
        <taxon>Teleostei</taxon>
        <taxon>Neoteleostei</taxon>
        <taxon>Acanthomorphata</taxon>
        <taxon>Eupercaria</taxon>
        <taxon>Moronidae</taxon>
        <taxon>Dicentrarchus</taxon>
    </lineage>
</organism>
<gene>
    <name evidence="7" type="primary">LOC127377325</name>
</gene>
<dbReference type="Gene3D" id="2.60.120.40">
    <property type="match status" value="1"/>
</dbReference>
<keyword evidence="4" id="KW-0175">Coiled coil</keyword>
<reference evidence="7" key="1">
    <citation type="submission" date="2025-08" db="UniProtKB">
        <authorList>
            <consortium name="Ensembl"/>
        </authorList>
    </citation>
    <scope>IDENTIFICATION</scope>
</reference>
<dbReference type="PANTHER" id="PTHR22923">
    <property type="entry name" value="CEREBELLIN-RELATED"/>
    <property type="match status" value="1"/>
</dbReference>
<dbReference type="GeneTree" id="ENSGT00940000163520"/>
<dbReference type="PROSITE" id="PS50871">
    <property type="entry name" value="C1Q"/>
    <property type="match status" value="1"/>
</dbReference>
<dbReference type="OrthoDB" id="6154955at2759"/>
<evidence type="ECO:0000256" key="3">
    <source>
        <dbReference type="ARBA" id="ARBA00022729"/>
    </source>
</evidence>
<keyword evidence="8" id="KW-1185">Reference proteome</keyword>
<evidence type="ECO:0000256" key="1">
    <source>
        <dbReference type="ARBA" id="ARBA00004613"/>
    </source>
</evidence>
<dbReference type="OMA" id="CRAQINS"/>
<keyword evidence="3 5" id="KW-0732">Signal</keyword>
<dbReference type="GeneID" id="127377325"/>
<protein>
    <recommendedName>
        <fullName evidence="6">C1q domain-containing protein</fullName>
    </recommendedName>
</protein>
<dbReference type="SUPFAM" id="SSF49842">
    <property type="entry name" value="TNF-like"/>
    <property type="match status" value="1"/>
</dbReference>
<dbReference type="InterPro" id="IPR008983">
    <property type="entry name" value="Tumour_necrosis_fac-like_dom"/>
</dbReference>
<proteinExistence type="predicted"/>
<dbReference type="Ensembl" id="ENSDLAT00005081139.1">
    <property type="protein sequence ID" value="ENSDLAP00005069445.1"/>
    <property type="gene ID" value="ENSDLAG00005030442.1"/>
</dbReference>
<evidence type="ECO:0000313" key="8">
    <source>
        <dbReference type="Proteomes" id="UP000694389"/>
    </source>
</evidence>
<keyword evidence="2" id="KW-0964">Secreted</keyword>
<name>A0A8P4K0B5_DICLA</name>
<dbReference type="GO" id="GO:0005576">
    <property type="term" value="C:extracellular region"/>
    <property type="evidence" value="ECO:0007669"/>
    <property type="project" value="UniProtKB-SubCell"/>
</dbReference>
<evidence type="ECO:0000256" key="4">
    <source>
        <dbReference type="SAM" id="Coils"/>
    </source>
</evidence>
<reference evidence="7" key="2">
    <citation type="submission" date="2025-09" db="UniProtKB">
        <authorList>
            <consortium name="Ensembl"/>
        </authorList>
    </citation>
    <scope>IDENTIFICATION</scope>
</reference>
<dbReference type="AlphaFoldDB" id="A0A8P4K0B5"/>
<dbReference type="SMART" id="SM00110">
    <property type="entry name" value="C1Q"/>
    <property type="match status" value="1"/>
</dbReference>
<feature type="signal peptide" evidence="5">
    <location>
        <begin position="1"/>
        <end position="18"/>
    </location>
</feature>
<evidence type="ECO:0000313" key="7">
    <source>
        <dbReference type="Ensembl" id="ENSDLAP00005069445.1"/>
    </source>
</evidence>
<dbReference type="InterPro" id="IPR001073">
    <property type="entry name" value="C1q_dom"/>
</dbReference>
<comment type="subcellular location">
    <subcellularLocation>
        <location evidence="1">Secreted</location>
    </subcellularLocation>
</comment>
<dbReference type="RefSeq" id="XP_051281049.1">
    <property type="nucleotide sequence ID" value="XM_051425089.1"/>
</dbReference>
<accession>A0A8P4K0B5</accession>
<evidence type="ECO:0000256" key="2">
    <source>
        <dbReference type="ARBA" id="ARBA00022525"/>
    </source>
</evidence>
<dbReference type="PANTHER" id="PTHR22923:SF102">
    <property type="entry name" value="CEREBELLIN 13-RELATED"/>
    <property type="match status" value="1"/>
</dbReference>
<dbReference type="Proteomes" id="UP000694389">
    <property type="component" value="Unassembled WGS sequence"/>
</dbReference>
<feature type="coiled-coil region" evidence="4">
    <location>
        <begin position="93"/>
        <end position="169"/>
    </location>
</feature>
<dbReference type="PRINTS" id="PR00007">
    <property type="entry name" value="COMPLEMNTC1Q"/>
</dbReference>
<feature type="domain" description="C1q" evidence="6">
    <location>
        <begin position="170"/>
        <end position="308"/>
    </location>
</feature>
<dbReference type="InterPro" id="IPR050822">
    <property type="entry name" value="Cerebellin_Synaptic_Org"/>
</dbReference>
<sequence length="308" mass="34694">MKTSLVFLVLILCYLCRARKHSSDNDILLQAVEGGEEKAQTQRPGTEAEGGEPELVLQSDIWAELRILRDIVKEQRLEIWHLTNRVTAAESLVDELQKANTVMEARMTAAESLTDELQMENDAQATELTVTQQKLSSLQQRLTVSEDRVEELRKQQEGQEATVQELQNTNRVRKLAFSVSFRASGEGNTSNEDFLPLIYRNVFTNIGNHYNPHTGFFTAPLRGVYYFRFTGHVAHADLSMRLRLFKNGDAIVMAGDQHTTTTDPEDNASNGVVLQLDVGDVVSVQLSGDVWDDHYCRTTFSGFLLFPL</sequence>
<feature type="chain" id="PRO_5035879343" description="C1q domain-containing protein" evidence="5">
    <location>
        <begin position="19"/>
        <end position="308"/>
    </location>
</feature>